<gene>
    <name evidence="7" type="ORF">D4Q52_05515</name>
</gene>
<comment type="function">
    <text evidence="1">NodD regulates the expression of the nodABCFE genes which encode other nodulation proteins. NodD is also a negative regulator of its own expression. Binds flavonoids as inducers.</text>
</comment>
<dbReference type="InterPro" id="IPR058163">
    <property type="entry name" value="LysR-type_TF_proteobact-type"/>
</dbReference>
<protein>
    <submittedName>
        <fullName evidence="7">LysR family transcriptional regulator</fullName>
    </submittedName>
</protein>
<dbReference type="Pfam" id="PF00126">
    <property type="entry name" value="HTH_1"/>
    <property type="match status" value="1"/>
</dbReference>
<organism evidence="7 8">
    <name type="scientific">Rhodopseudomonas palustris</name>
    <dbReference type="NCBI Taxonomy" id="1076"/>
    <lineage>
        <taxon>Bacteria</taxon>
        <taxon>Pseudomonadati</taxon>
        <taxon>Pseudomonadota</taxon>
        <taxon>Alphaproteobacteria</taxon>
        <taxon>Hyphomicrobiales</taxon>
        <taxon>Nitrobacteraceae</taxon>
        <taxon>Rhodopseudomonas</taxon>
    </lineage>
</organism>
<dbReference type="GO" id="GO:0006351">
    <property type="term" value="P:DNA-templated transcription"/>
    <property type="evidence" value="ECO:0007669"/>
    <property type="project" value="TreeGrafter"/>
</dbReference>
<dbReference type="SUPFAM" id="SSF46785">
    <property type="entry name" value="Winged helix' DNA-binding domain"/>
    <property type="match status" value="1"/>
</dbReference>
<name>A0A418VKF4_RHOPL</name>
<proteinExistence type="inferred from homology"/>
<dbReference type="AlphaFoldDB" id="A0A418VKF4"/>
<dbReference type="InterPro" id="IPR005119">
    <property type="entry name" value="LysR_subst-bd"/>
</dbReference>
<comment type="similarity">
    <text evidence="2">Belongs to the LysR transcriptional regulatory family.</text>
</comment>
<dbReference type="SUPFAM" id="SSF53850">
    <property type="entry name" value="Periplasmic binding protein-like II"/>
    <property type="match status" value="1"/>
</dbReference>
<evidence type="ECO:0000259" key="6">
    <source>
        <dbReference type="PROSITE" id="PS50931"/>
    </source>
</evidence>
<sequence length="305" mass="33334">MAPRRSLPPLNAVRAFEAAARLESFKQAAIELGVTHGAISQQVRLLEDRLGDPPLFRRSTRRVTLTSAGKALLDEFGPALDRIAEAVQRHHATQGDGPAAVLRVNALATFSMRWLLPRLKRFRAERPDIEVRLTTSNEPIDALPETFDVVIRGGPDAFHGMASRLFLSERRLPVCSPALLAKLPLDDVSDLARHTLLNVSSMPRLWHDWLVQAGQPRITPTETLTFDHFFLSIQAALDGLGVAMGPTALVADDVAAGRLVAPFPDISLPARSYFAYVADGSQHDSPTAVFCDWLEREGRPSAGSA</sequence>
<dbReference type="EMBL" id="QYYD01000004">
    <property type="protein sequence ID" value="RJF76601.1"/>
    <property type="molecule type" value="Genomic_DNA"/>
</dbReference>
<dbReference type="Gene3D" id="3.40.190.10">
    <property type="entry name" value="Periplasmic binding protein-like II"/>
    <property type="match status" value="2"/>
</dbReference>
<dbReference type="GO" id="GO:0043565">
    <property type="term" value="F:sequence-specific DNA binding"/>
    <property type="evidence" value="ECO:0007669"/>
    <property type="project" value="TreeGrafter"/>
</dbReference>
<accession>A0A418VKF4</accession>
<evidence type="ECO:0000256" key="2">
    <source>
        <dbReference type="ARBA" id="ARBA00009437"/>
    </source>
</evidence>
<dbReference type="OrthoDB" id="9793571at2"/>
<evidence type="ECO:0000313" key="8">
    <source>
        <dbReference type="Proteomes" id="UP000285523"/>
    </source>
</evidence>
<dbReference type="PANTHER" id="PTHR30537">
    <property type="entry name" value="HTH-TYPE TRANSCRIPTIONAL REGULATOR"/>
    <property type="match status" value="1"/>
</dbReference>
<dbReference type="Pfam" id="PF03466">
    <property type="entry name" value="LysR_substrate"/>
    <property type="match status" value="1"/>
</dbReference>
<dbReference type="CDD" id="cd08432">
    <property type="entry name" value="PBP2_GcdR_TrpI_HvrB_AmpR_like"/>
    <property type="match status" value="1"/>
</dbReference>
<keyword evidence="3" id="KW-0805">Transcription regulation</keyword>
<evidence type="ECO:0000313" key="7">
    <source>
        <dbReference type="EMBL" id="RJF76601.1"/>
    </source>
</evidence>
<dbReference type="PROSITE" id="PS50931">
    <property type="entry name" value="HTH_LYSR"/>
    <property type="match status" value="1"/>
</dbReference>
<dbReference type="FunFam" id="3.40.190.10:FF:000017">
    <property type="entry name" value="Glycine cleavage system transcriptional activator"/>
    <property type="match status" value="1"/>
</dbReference>
<dbReference type="GO" id="GO:0003700">
    <property type="term" value="F:DNA-binding transcription factor activity"/>
    <property type="evidence" value="ECO:0007669"/>
    <property type="project" value="InterPro"/>
</dbReference>
<dbReference type="InterPro" id="IPR036388">
    <property type="entry name" value="WH-like_DNA-bd_sf"/>
</dbReference>
<dbReference type="RefSeq" id="WP_119855546.1">
    <property type="nucleotide sequence ID" value="NZ_QYYD01000004.1"/>
</dbReference>
<evidence type="ECO:0000256" key="3">
    <source>
        <dbReference type="ARBA" id="ARBA00023015"/>
    </source>
</evidence>
<dbReference type="PANTHER" id="PTHR30537:SF74">
    <property type="entry name" value="HTH-TYPE TRANSCRIPTIONAL REGULATOR TRPI"/>
    <property type="match status" value="1"/>
</dbReference>
<reference evidence="7 8" key="1">
    <citation type="submission" date="2018-09" db="EMBL/GenBank/DDBJ databases">
        <title>Draft genome sequence of Rhodopseudomonas palustris 2.1.18.</title>
        <authorList>
            <person name="Robertson S.L."/>
            <person name="Meyer T.E."/>
            <person name="Kyndt J.A."/>
        </authorList>
    </citation>
    <scope>NUCLEOTIDE SEQUENCE [LARGE SCALE GENOMIC DNA]</scope>
    <source>
        <strain evidence="7 8">2.1.18</strain>
    </source>
</reference>
<dbReference type="Proteomes" id="UP000285523">
    <property type="component" value="Unassembled WGS sequence"/>
</dbReference>
<comment type="caution">
    <text evidence="7">The sequence shown here is derived from an EMBL/GenBank/DDBJ whole genome shotgun (WGS) entry which is preliminary data.</text>
</comment>
<keyword evidence="4" id="KW-0238">DNA-binding</keyword>
<feature type="domain" description="HTH lysR-type" evidence="6">
    <location>
        <begin position="8"/>
        <end position="66"/>
    </location>
</feature>
<dbReference type="InterPro" id="IPR000847">
    <property type="entry name" value="LysR_HTH_N"/>
</dbReference>
<keyword evidence="5" id="KW-0804">Transcription</keyword>
<evidence type="ECO:0000256" key="5">
    <source>
        <dbReference type="ARBA" id="ARBA00023163"/>
    </source>
</evidence>
<evidence type="ECO:0000256" key="4">
    <source>
        <dbReference type="ARBA" id="ARBA00023125"/>
    </source>
</evidence>
<evidence type="ECO:0000256" key="1">
    <source>
        <dbReference type="ARBA" id="ARBA00003502"/>
    </source>
</evidence>
<dbReference type="Gene3D" id="1.10.10.10">
    <property type="entry name" value="Winged helix-like DNA-binding domain superfamily/Winged helix DNA-binding domain"/>
    <property type="match status" value="1"/>
</dbReference>
<dbReference type="InterPro" id="IPR036390">
    <property type="entry name" value="WH_DNA-bd_sf"/>
</dbReference>